<dbReference type="AlphaFoldDB" id="A0AAF3F465"/>
<evidence type="ECO:0000313" key="3">
    <source>
        <dbReference type="WBParaSite" id="MBELARI_LOCUS21354"/>
    </source>
</evidence>
<evidence type="ECO:0000256" key="1">
    <source>
        <dbReference type="SAM" id="SignalP"/>
    </source>
</evidence>
<feature type="chain" id="PRO_5042072025" evidence="1">
    <location>
        <begin position="30"/>
        <end position="389"/>
    </location>
</feature>
<reference evidence="3" key="1">
    <citation type="submission" date="2024-02" db="UniProtKB">
        <authorList>
            <consortium name="WormBaseParasite"/>
        </authorList>
    </citation>
    <scope>IDENTIFICATION</scope>
</reference>
<sequence>MCSNSRMNTRICQALTLYLLGVLLHVAHSSPLQSDSTQCGVTLKSAGATDKFGTNVGHAIHSITVRALRKFDPSVSVKNRVPTVNLNLSSETVLLSYAPDRRGPSDALFHSDGMKTFDEILSQMDDPTWALKGFSPLEKLVHAFHMEEAWSMTLHQYQKVQQNPPSGDVCRCANDVENNGVMKMLGFVAQALRAEPIETIQENGDPRNRKVKFDYEKLKSWGTSNTNDKKGRISYDYNRQADAQVPVGKKSLSENDKKGRISYNYEKLDEQEAVKPSARDGVKFDYAQQMNQKKAQTNDKKGRISYDYNRQADQAEVGKKSLNENDKKGRISYSYEKLDEQEQADHGEDNSLPLLDNAAAWEVWKPTLITMKAEDHFDTALFLYCALRN</sequence>
<proteinExistence type="predicted"/>
<evidence type="ECO:0000313" key="2">
    <source>
        <dbReference type="Proteomes" id="UP000887575"/>
    </source>
</evidence>
<feature type="signal peptide" evidence="1">
    <location>
        <begin position="1"/>
        <end position="29"/>
    </location>
</feature>
<protein>
    <submittedName>
        <fullName evidence="3">Uncharacterized protein</fullName>
    </submittedName>
</protein>
<keyword evidence="2" id="KW-1185">Reference proteome</keyword>
<dbReference type="Proteomes" id="UP000887575">
    <property type="component" value="Unassembled WGS sequence"/>
</dbReference>
<accession>A0AAF3F465</accession>
<name>A0AAF3F465_9BILA</name>
<keyword evidence="1" id="KW-0732">Signal</keyword>
<organism evidence="2 3">
    <name type="scientific">Mesorhabditis belari</name>
    <dbReference type="NCBI Taxonomy" id="2138241"/>
    <lineage>
        <taxon>Eukaryota</taxon>
        <taxon>Metazoa</taxon>
        <taxon>Ecdysozoa</taxon>
        <taxon>Nematoda</taxon>
        <taxon>Chromadorea</taxon>
        <taxon>Rhabditida</taxon>
        <taxon>Rhabditina</taxon>
        <taxon>Rhabditomorpha</taxon>
        <taxon>Rhabditoidea</taxon>
        <taxon>Rhabditidae</taxon>
        <taxon>Mesorhabditinae</taxon>
        <taxon>Mesorhabditis</taxon>
    </lineage>
</organism>
<dbReference type="WBParaSite" id="MBELARI_LOCUS21354">
    <property type="protein sequence ID" value="MBELARI_LOCUS21354"/>
    <property type="gene ID" value="MBELARI_LOCUS21354"/>
</dbReference>